<keyword evidence="13" id="KW-1185">Reference proteome</keyword>
<dbReference type="Proteomes" id="UP001596445">
    <property type="component" value="Unassembled WGS sequence"/>
</dbReference>
<feature type="binding site" evidence="9">
    <location>
        <position position="212"/>
    </location>
    <ligand>
        <name>FMN</name>
        <dbReference type="ChEBI" id="CHEBI:58210"/>
    </ligand>
</feature>
<protein>
    <recommendedName>
        <fullName evidence="9">Dihydroorotate dehydrogenase (quinone)</fullName>
        <ecNumber evidence="9">1.3.5.2</ecNumber>
    </recommendedName>
    <alternativeName>
        <fullName evidence="9">DHOdehase</fullName>
        <shortName evidence="9">DHOD</shortName>
        <shortName evidence="9">DHODase</shortName>
    </alternativeName>
    <alternativeName>
        <fullName evidence="9">Dihydroorotate oxidase</fullName>
    </alternativeName>
</protein>
<dbReference type="PANTHER" id="PTHR48109:SF4">
    <property type="entry name" value="DIHYDROOROTATE DEHYDROGENASE (QUINONE), MITOCHONDRIAL"/>
    <property type="match status" value="1"/>
</dbReference>
<organism evidence="12 13">
    <name type="scientific">Halovenus salina</name>
    <dbReference type="NCBI Taxonomy" id="1510225"/>
    <lineage>
        <taxon>Archaea</taxon>
        <taxon>Methanobacteriati</taxon>
        <taxon>Methanobacteriota</taxon>
        <taxon>Stenosarchaea group</taxon>
        <taxon>Halobacteria</taxon>
        <taxon>Halobacteriales</taxon>
        <taxon>Haloarculaceae</taxon>
        <taxon>Halovenus</taxon>
    </lineage>
</organism>
<dbReference type="PROSITE" id="PS00911">
    <property type="entry name" value="DHODEHASE_1"/>
    <property type="match status" value="1"/>
</dbReference>
<keyword evidence="9" id="KW-1003">Cell membrane</keyword>
<feature type="binding site" evidence="9">
    <location>
        <position position="181"/>
    </location>
    <ligand>
        <name>substrate</name>
    </ligand>
</feature>
<dbReference type="HAMAP" id="MF_00225">
    <property type="entry name" value="DHO_dh_type2"/>
    <property type="match status" value="1"/>
</dbReference>
<dbReference type="GO" id="GO:0044205">
    <property type="term" value="P:'de novo' UMP biosynthetic process"/>
    <property type="evidence" value="ECO:0007669"/>
    <property type="project" value="UniProtKB-UniRule"/>
</dbReference>
<dbReference type="InterPro" id="IPR013785">
    <property type="entry name" value="Aldolase_TIM"/>
</dbReference>
<feature type="binding site" evidence="9">
    <location>
        <position position="71"/>
    </location>
    <ligand>
        <name>substrate</name>
    </ligand>
</feature>
<sequence>MNGYRLAKPLLFRLSPETAHWAIHELLETVQQTPLLSLLSRQYNVEDERLAVSAFGQEFPNPVGLAAGFDKNAEIPRAMAALGFGFVEVGGVTAQPQTGNPRPRMFRLAEDEGLINRMGLNNHGAATVGNRLAEESVNVPLGVNIAKSEHVDPADAPADYCETYDAVGAADFFVVNISCPNSQGFAELQNRESMAEIVGALDDRGASPLLVKLSPDLPEPAVDDALAIVEEFDLDGVVATNTATERPASLDSHNRSETGGLSGKPIESRATEMVRYVARRTDVPVVGVGGVSTAADAYRKIRAGASVVQLYTGLVYRGPAVAREINQGLLSLLDRDGFESVEDAVGADLSFAGGVPRVSPSPSRFRTHPQCVLGAL</sequence>
<dbReference type="PROSITE" id="PS00912">
    <property type="entry name" value="DHODEHASE_2"/>
    <property type="match status" value="1"/>
</dbReference>
<dbReference type="GO" id="GO:0005886">
    <property type="term" value="C:plasma membrane"/>
    <property type="evidence" value="ECO:0007669"/>
    <property type="project" value="UniProtKB-SubCell"/>
</dbReference>
<keyword evidence="5 9" id="KW-0288">FMN</keyword>
<evidence type="ECO:0000256" key="10">
    <source>
        <dbReference type="SAM" id="MobiDB-lite"/>
    </source>
</evidence>
<dbReference type="InterPro" id="IPR005720">
    <property type="entry name" value="Dihydroorotate_DH_cat"/>
</dbReference>
<comment type="cofactor">
    <cofactor evidence="9">
        <name>FMN</name>
        <dbReference type="ChEBI" id="CHEBI:58210"/>
    </cofactor>
    <text evidence="9">Binds 1 FMN per subunit.</text>
</comment>
<feature type="binding site" evidence="9">
    <location>
        <position position="176"/>
    </location>
    <ligand>
        <name>substrate</name>
    </ligand>
</feature>
<dbReference type="InterPro" id="IPR005719">
    <property type="entry name" value="Dihydroorotate_DH_2"/>
</dbReference>
<feature type="binding site" evidence="9">
    <location>
        <begin position="311"/>
        <end position="312"/>
    </location>
    <ligand>
        <name>FMN</name>
        <dbReference type="ChEBI" id="CHEBI:58210"/>
    </ligand>
</feature>
<name>A0ABD5W0L5_9EURY</name>
<dbReference type="GO" id="GO:0006207">
    <property type="term" value="P:'de novo' pyrimidine nucleobase biosynthetic process"/>
    <property type="evidence" value="ECO:0007669"/>
    <property type="project" value="UniProtKB-UniRule"/>
</dbReference>
<dbReference type="SUPFAM" id="SSF51395">
    <property type="entry name" value="FMN-linked oxidoreductases"/>
    <property type="match status" value="1"/>
</dbReference>
<comment type="function">
    <text evidence="9">Catalyzes the conversion of dihydroorotate to orotate with quinone as electron acceptor.</text>
</comment>
<comment type="catalytic activity">
    <reaction evidence="8 9">
        <text>(S)-dihydroorotate + a quinone = orotate + a quinol</text>
        <dbReference type="Rhea" id="RHEA:30187"/>
        <dbReference type="ChEBI" id="CHEBI:24646"/>
        <dbReference type="ChEBI" id="CHEBI:30839"/>
        <dbReference type="ChEBI" id="CHEBI:30864"/>
        <dbReference type="ChEBI" id="CHEBI:132124"/>
        <dbReference type="EC" id="1.3.5.2"/>
    </reaction>
</comment>
<feature type="binding site" evidence="9">
    <location>
        <position position="91"/>
    </location>
    <ligand>
        <name>FMN</name>
        <dbReference type="ChEBI" id="CHEBI:58210"/>
    </ligand>
</feature>
<feature type="binding site" evidence="9">
    <location>
        <begin position="67"/>
        <end position="71"/>
    </location>
    <ligand>
        <name>FMN</name>
        <dbReference type="ChEBI" id="CHEBI:58210"/>
    </ligand>
</feature>
<evidence type="ECO:0000256" key="8">
    <source>
        <dbReference type="ARBA" id="ARBA00048639"/>
    </source>
</evidence>
<dbReference type="NCBIfam" id="NF003645">
    <property type="entry name" value="PRK05286.1-2"/>
    <property type="match status" value="1"/>
</dbReference>
<dbReference type="CDD" id="cd04738">
    <property type="entry name" value="DHOD_2_like"/>
    <property type="match status" value="1"/>
</dbReference>
<dbReference type="InterPro" id="IPR050074">
    <property type="entry name" value="DHO_dehydrogenase"/>
</dbReference>
<evidence type="ECO:0000259" key="11">
    <source>
        <dbReference type="Pfam" id="PF01180"/>
    </source>
</evidence>
<feature type="binding site" evidence="9">
    <location>
        <position position="290"/>
    </location>
    <ligand>
        <name>FMN</name>
        <dbReference type="ChEBI" id="CHEBI:58210"/>
    </ligand>
</feature>
<dbReference type="PANTHER" id="PTHR48109">
    <property type="entry name" value="DIHYDROOROTATE DEHYDROGENASE (QUINONE), MITOCHONDRIAL-RELATED"/>
    <property type="match status" value="1"/>
</dbReference>
<accession>A0ABD5W0L5</accession>
<feature type="domain" description="Dihydroorotate dehydrogenase catalytic" evidence="11">
    <location>
        <begin position="50"/>
        <end position="333"/>
    </location>
</feature>
<feature type="region of interest" description="Disordered" evidence="10">
    <location>
        <begin position="243"/>
        <end position="265"/>
    </location>
</feature>
<evidence type="ECO:0000313" key="12">
    <source>
        <dbReference type="EMBL" id="MFC7058289.1"/>
    </source>
</evidence>
<gene>
    <name evidence="9" type="primary">pyrD</name>
    <name evidence="12" type="ORF">ACFQQG_08990</name>
</gene>
<proteinExistence type="inferred from homology"/>
<keyword evidence="6 9" id="KW-0560">Oxidoreductase</keyword>
<evidence type="ECO:0000256" key="4">
    <source>
        <dbReference type="ARBA" id="ARBA00022630"/>
    </source>
</evidence>
<feature type="active site" description="Nucleophile" evidence="9">
    <location>
        <position position="179"/>
    </location>
</feature>
<evidence type="ECO:0000313" key="13">
    <source>
        <dbReference type="Proteomes" id="UP001596445"/>
    </source>
</evidence>
<dbReference type="Pfam" id="PF01180">
    <property type="entry name" value="DHO_dh"/>
    <property type="match status" value="1"/>
</dbReference>
<comment type="caution">
    <text evidence="12">The sequence shown here is derived from an EMBL/GenBank/DDBJ whole genome shotgun (WGS) entry which is preliminary data.</text>
</comment>
<feature type="binding site" evidence="9">
    <location>
        <position position="144"/>
    </location>
    <ligand>
        <name>FMN</name>
        <dbReference type="ChEBI" id="CHEBI:58210"/>
    </ligand>
</feature>
<comment type="similarity">
    <text evidence="3 9">Belongs to the dihydroorotate dehydrogenase family. Type 2 subfamily.</text>
</comment>
<dbReference type="EMBL" id="JBHSZI010000001">
    <property type="protein sequence ID" value="MFC7058289.1"/>
    <property type="molecule type" value="Genomic_DNA"/>
</dbReference>
<comment type="pathway">
    <text evidence="2 9">Pyrimidine metabolism; UMP biosynthesis via de novo pathway; orotate from (S)-dihydroorotate (quinone route): step 1/1.</text>
</comment>
<keyword evidence="9" id="KW-0665">Pyrimidine biosynthesis</keyword>
<comment type="subunit">
    <text evidence="9">Monomer.</text>
</comment>
<keyword evidence="7 9" id="KW-0472">Membrane</keyword>
<evidence type="ECO:0000256" key="7">
    <source>
        <dbReference type="ARBA" id="ARBA00023136"/>
    </source>
</evidence>
<dbReference type="AlphaFoldDB" id="A0ABD5W0L5"/>
<dbReference type="Gene3D" id="3.20.20.70">
    <property type="entry name" value="Aldolase class I"/>
    <property type="match status" value="1"/>
</dbReference>
<dbReference type="GO" id="GO:0106430">
    <property type="term" value="F:dihydroorotate dehydrogenase (quinone) activity"/>
    <property type="evidence" value="ECO:0007669"/>
    <property type="project" value="UniProtKB-EC"/>
</dbReference>
<evidence type="ECO:0000256" key="6">
    <source>
        <dbReference type="ARBA" id="ARBA00023002"/>
    </source>
</evidence>
<dbReference type="NCBIfam" id="NF003652">
    <property type="entry name" value="PRK05286.2-5"/>
    <property type="match status" value="1"/>
</dbReference>
<feature type="binding site" evidence="9">
    <location>
        <position position="240"/>
    </location>
    <ligand>
        <name>FMN</name>
        <dbReference type="ChEBI" id="CHEBI:58210"/>
    </ligand>
</feature>
<dbReference type="NCBIfam" id="TIGR01036">
    <property type="entry name" value="pyrD_sub2"/>
    <property type="match status" value="1"/>
</dbReference>
<feature type="binding site" evidence="9">
    <location>
        <position position="176"/>
    </location>
    <ligand>
        <name>FMN</name>
        <dbReference type="ChEBI" id="CHEBI:58210"/>
    </ligand>
</feature>
<evidence type="ECO:0000256" key="9">
    <source>
        <dbReference type="HAMAP-Rule" id="MF_00225"/>
    </source>
</evidence>
<feature type="binding site" evidence="9">
    <location>
        <begin position="241"/>
        <end position="242"/>
    </location>
    <ligand>
        <name>substrate</name>
    </ligand>
</feature>
<dbReference type="InterPro" id="IPR001295">
    <property type="entry name" value="Dihydroorotate_DH_CS"/>
</dbReference>
<evidence type="ECO:0000256" key="2">
    <source>
        <dbReference type="ARBA" id="ARBA00005161"/>
    </source>
</evidence>
<keyword evidence="4 9" id="KW-0285">Flavoprotein</keyword>
<evidence type="ECO:0000256" key="5">
    <source>
        <dbReference type="ARBA" id="ARBA00022643"/>
    </source>
</evidence>
<evidence type="ECO:0000256" key="1">
    <source>
        <dbReference type="ARBA" id="ARBA00004370"/>
    </source>
</evidence>
<reference evidence="12 13" key="1">
    <citation type="journal article" date="2019" name="Int. J. Syst. Evol. Microbiol.">
        <title>The Global Catalogue of Microorganisms (GCM) 10K type strain sequencing project: providing services to taxonomists for standard genome sequencing and annotation.</title>
        <authorList>
            <consortium name="The Broad Institute Genomics Platform"/>
            <consortium name="The Broad Institute Genome Sequencing Center for Infectious Disease"/>
            <person name="Wu L."/>
            <person name="Ma J."/>
        </authorList>
    </citation>
    <scope>NUCLEOTIDE SEQUENCE [LARGE SCALE GENOMIC DNA]</scope>
    <source>
        <strain evidence="12 13">JCM 30072</strain>
    </source>
</reference>
<feature type="binding site" evidence="9">
    <location>
        <position position="263"/>
    </location>
    <ligand>
        <name>FMN</name>
        <dbReference type="ChEBI" id="CHEBI:58210"/>
    </ligand>
</feature>
<evidence type="ECO:0000256" key="3">
    <source>
        <dbReference type="ARBA" id="ARBA00005359"/>
    </source>
</evidence>
<dbReference type="EC" id="1.3.5.2" evidence="9"/>
<feature type="binding site" evidence="9">
    <location>
        <begin position="116"/>
        <end position="120"/>
    </location>
    <ligand>
        <name>substrate</name>
    </ligand>
</feature>
<dbReference type="RefSeq" id="WP_382185163.1">
    <property type="nucleotide sequence ID" value="NZ_JBHSZI010000001.1"/>
</dbReference>
<comment type="subcellular location">
    <subcellularLocation>
        <location evidence="9">Cell membrane</location>
        <topology evidence="9">Peripheral membrane protein</topology>
    </subcellularLocation>
    <subcellularLocation>
        <location evidence="1">Membrane</location>
    </subcellularLocation>
</comment>